<feature type="transmembrane region" description="Helical" evidence="9">
    <location>
        <begin position="75"/>
        <end position="100"/>
    </location>
</feature>
<evidence type="ECO:0000256" key="8">
    <source>
        <dbReference type="ARBA" id="ARBA00023136"/>
    </source>
</evidence>
<keyword evidence="7 9" id="KW-1133">Transmembrane helix</keyword>
<reference evidence="10 11" key="1">
    <citation type="journal article" date="2010" name="Stand. Genomic Sci.">
        <title>Complete genome sequence of Ferrimonas balearica type strain (PAT).</title>
        <authorList>
            <person name="Nolan M."/>
            <person name="Sikorski J."/>
            <person name="Davenport K."/>
            <person name="Lucas S."/>
            <person name="Glavina Del Rio T."/>
            <person name="Tice H."/>
            <person name="Cheng J."/>
            <person name="Goodwin L."/>
            <person name="Pitluck S."/>
            <person name="Liolios K."/>
            <person name="Ivanova N."/>
            <person name="Mavromatis K."/>
            <person name="Ovchinnikova G."/>
            <person name="Pati A."/>
            <person name="Chen A."/>
            <person name="Palaniappan K."/>
            <person name="Land M."/>
            <person name="Hauser L."/>
            <person name="Chang Y."/>
            <person name="Jeffries C."/>
            <person name="Tapia R."/>
            <person name="Brettin T."/>
            <person name="Detter J."/>
            <person name="Han C."/>
            <person name="Yasawong M."/>
            <person name="Rohde M."/>
            <person name="Tindall B."/>
            <person name="Goker M."/>
            <person name="Woyke T."/>
            <person name="Bristow J."/>
            <person name="Eisen J."/>
            <person name="Markowitz V."/>
            <person name="Hugenholtz P."/>
            <person name="Kyrpides N."/>
            <person name="Klenk H."/>
            <person name="Lapidus A."/>
        </authorList>
    </citation>
    <scope>NUCLEOTIDE SEQUENCE [LARGE SCALE GENOMIC DNA]</scope>
    <source>
        <strain evidence="11">DSM 9799 / CCM 4581 / KCTC 23876 / PAT</strain>
    </source>
</reference>
<dbReference type="GO" id="GO:0005886">
    <property type="term" value="C:plasma membrane"/>
    <property type="evidence" value="ECO:0007669"/>
    <property type="project" value="UniProtKB-SubCell"/>
</dbReference>
<feature type="transmembrane region" description="Helical" evidence="9">
    <location>
        <begin position="144"/>
        <end position="164"/>
    </location>
</feature>
<protein>
    <submittedName>
        <fullName evidence="10">Tryptophan/tyrosine permease</fullName>
    </submittedName>
</protein>
<dbReference type="STRING" id="550540.Fbal_0698"/>
<evidence type="ECO:0000313" key="10">
    <source>
        <dbReference type="EMBL" id="ADN74909.1"/>
    </source>
</evidence>
<evidence type="ECO:0000256" key="7">
    <source>
        <dbReference type="ARBA" id="ARBA00022989"/>
    </source>
</evidence>
<dbReference type="GO" id="GO:0015173">
    <property type="term" value="F:aromatic amino acid transmembrane transporter activity"/>
    <property type="evidence" value="ECO:0007669"/>
    <property type="project" value="InterPro"/>
</dbReference>
<evidence type="ECO:0000256" key="6">
    <source>
        <dbReference type="ARBA" id="ARBA00022970"/>
    </source>
</evidence>
<gene>
    <name evidence="10" type="ordered locus">Fbal_0698</name>
</gene>
<dbReference type="GeneID" id="67180938"/>
<dbReference type="Proteomes" id="UP000006683">
    <property type="component" value="Chromosome"/>
</dbReference>
<proteinExistence type="predicted"/>
<evidence type="ECO:0000256" key="9">
    <source>
        <dbReference type="SAM" id="Phobius"/>
    </source>
</evidence>
<evidence type="ECO:0000256" key="3">
    <source>
        <dbReference type="ARBA" id="ARBA00022475"/>
    </source>
</evidence>
<dbReference type="GO" id="GO:0003333">
    <property type="term" value="P:amino acid transmembrane transport"/>
    <property type="evidence" value="ECO:0007669"/>
    <property type="project" value="InterPro"/>
</dbReference>
<dbReference type="KEGG" id="fbl:Fbal_0698"/>
<dbReference type="PRINTS" id="PR00166">
    <property type="entry name" value="AROAAPRMEASE"/>
</dbReference>
<name>E1SRU0_FERBD</name>
<dbReference type="eggNOG" id="COG0814">
    <property type="taxonomic scope" value="Bacteria"/>
</dbReference>
<feature type="transmembrane region" description="Helical" evidence="9">
    <location>
        <begin position="335"/>
        <end position="354"/>
    </location>
</feature>
<organism evidence="10 11">
    <name type="scientific">Ferrimonas balearica (strain DSM 9799 / CCM 4581 / KCTC 23876 / PAT)</name>
    <dbReference type="NCBI Taxonomy" id="550540"/>
    <lineage>
        <taxon>Bacteria</taxon>
        <taxon>Pseudomonadati</taxon>
        <taxon>Pseudomonadota</taxon>
        <taxon>Gammaproteobacteria</taxon>
        <taxon>Alteromonadales</taxon>
        <taxon>Ferrimonadaceae</taxon>
        <taxon>Ferrimonas</taxon>
    </lineage>
</organism>
<dbReference type="EMBL" id="CP002209">
    <property type="protein sequence ID" value="ADN74909.1"/>
    <property type="molecule type" value="Genomic_DNA"/>
</dbReference>
<evidence type="ECO:0000256" key="1">
    <source>
        <dbReference type="ARBA" id="ARBA00004429"/>
    </source>
</evidence>
<dbReference type="RefSeq" id="WP_013344215.1">
    <property type="nucleotide sequence ID" value="NC_014541.1"/>
</dbReference>
<evidence type="ECO:0000313" key="11">
    <source>
        <dbReference type="Proteomes" id="UP000006683"/>
    </source>
</evidence>
<keyword evidence="8 9" id="KW-0472">Membrane</keyword>
<keyword evidence="2" id="KW-0813">Transport</keyword>
<dbReference type="AlphaFoldDB" id="E1SRU0"/>
<comment type="subcellular location">
    <subcellularLocation>
        <location evidence="1">Cell inner membrane</location>
        <topology evidence="1">Multi-pass membrane protein</topology>
    </subcellularLocation>
</comment>
<keyword evidence="6" id="KW-0029">Amino-acid transport</keyword>
<dbReference type="Gene3D" id="1.20.1740.10">
    <property type="entry name" value="Amino acid/polyamine transporter I"/>
    <property type="match status" value="1"/>
</dbReference>
<accession>E1SRU0</accession>
<feature type="transmembrane region" description="Helical" evidence="9">
    <location>
        <begin position="219"/>
        <end position="238"/>
    </location>
</feature>
<dbReference type="PANTHER" id="PTHR46997:SF2">
    <property type="entry name" value="TYROSINE-SPECIFIC TRANSPORT SYSTEM"/>
    <property type="match status" value="1"/>
</dbReference>
<dbReference type="PANTHER" id="PTHR46997">
    <property type="entry name" value="LOW AFFINITY TRYPTOPHAN PERMEASE-RELATED"/>
    <property type="match status" value="1"/>
</dbReference>
<keyword evidence="11" id="KW-1185">Reference proteome</keyword>
<evidence type="ECO:0000256" key="2">
    <source>
        <dbReference type="ARBA" id="ARBA00022448"/>
    </source>
</evidence>
<feature type="transmembrane region" description="Helical" evidence="9">
    <location>
        <begin position="34"/>
        <end position="55"/>
    </location>
</feature>
<feature type="transmembrane region" description="Helical" evidence="9">
    <location>
        <begin position="184"/>
        <end position="207"/>
    </location>
</feature>
<dbReference type="Pfam" id="PF03222">
    <property type="entry name" value="Trp_Tyr_perm"/>
    <property type="match status" value="1"/>
</dbReference>
<keyword evidence="4" id="KW-0997">Cell inner membrane</keyword>
<keyword evidence="3" id="KW-1003">Cell membrane</keyword>
<feature type="transmembrane region" description="Helical" evidence="9">
    <location>
        <begin position="310"/>
        <end position="329"/>
    </location>
</feature>
<dbReference type="InterPro" id="IPR013059">
    <property type="entry name" value="Trp_tyr_transpt"/>
</dbReference>
<sequence>MTRSKLIGATLIVAGTSIGAGMLALPISTAAIGFWPALALMTAVWALSGYCALLVMEVNLKVGSDVNLHGMTGQVLGPMAQGIGAFAMLALLYALTAAYLTGGASLLSLKLAPWLTLPPAVATAIFTVLVGGVVLLGMASVDRLVRVLFGLKMVALVAVLLTLLPQAEGANLMVNLAKAAQDGGVWVAALPVMITSFGFHVCIPPLVRYLDGDVKTLRTALLVGSALPLACYSLWLLAALGPLSPSEQSALGQGDALAGLVKALSPESGWLGQVLTAFADLALLTSFLGVTLSLFDYLAELCRRDRTVSGRGQTWLLTFLPPLALAIYLPEGFVAVLGFAALPLVVLMVLLPVAMAHRLRGQSEGYQVAGGRPALALALVGGLTVMGAQLATAM</sequence>
<dbReference type="HOGENOM" id="CLU_038102_3_0_6"/>
<feature type="transmembrane region" description="Helical" evidence="9">
    <location>
        <begin position="374"/>
        <end position="392"/>
    </location>
</feature>
<feature type="transmembrane region" description="Helical" evidence="9">
    <location>
        <begin position="274"/>
        <end position="298"/>
    </location>
</feature>
<keyword evidence="5 9" id="KW-0812">Transmembrane</keyword>
<evidence type="ECO:0000256" key="5">
    <source>
        <dbReference type="ARBA" id="ARBA00022692"/>
    </source>
</evidence>
<evidence type="ECO:0000256" key="4">
    <source>
        <dbReference type="ARBA" id="ARBA00022519"/>
    </source>
</evidence>
<feature type="transmembrane region" description="Helical" evidence="9">
    <location>
        <begin position="120"/>
        <end position="137"/>
    </location>
</feature>
<dbReference type="OrthoDB" id="18749at2"/>
<dbReference type="InterPro" id="IPR018227">
    <property type="entry name" value="Amino_acid_transport_2"/>
</dbReference>